<keyword evidence="1" id="KW-0472">Membrane</keyword>
<dbReference type="EMBL" id="PHAO01000001">
    <property type="protein sequence ID" value="PKN03037.1"/>
    <property type="molecule type" value="Genomic_DNA"/>
</dbReference>
<protein>
    <submittedName>
        <fullName evidence="2">Uncharacterized protein</fullName>
    </submittedName>
</protein>
<sequence length="371" mass="37107">MRSLKTLLRIGIPTLLIVAFGSFFIYFSSQAASLTAVYVFFSRIQAGLDGSGANAVQLILAVAPAQSMGSGGTVTIEFPDAGDTTWCRAAGTMTATGVTSSAADMSATNWTIDSALPGTLSASCSQGSGAGSVDTITITGVGALTANETYGVQITTSTGRLGTNGTPGQHELTVTVSSGATIDSKTFKVQLVSNDQVVVSATVSDAPSVTCSISSNSVNLGTLYPGGAYAVGSHTITTNTSVAGYYWAAYGTGDGSSDAGLWKSAATTHLIQSGPGATLDLTVPGSEGFGMTVSDPDAGGSAVVPSNFSDASAGTFGTLDRLYAGAKLILYQNGAQASAEAATVTYGARAGASAPAGSYQETVTFICGGYY</sequence>
<keyword evidence="1" id="KW-1133">Transmembrane helix</keyword>
<proteinExistence type="predicted"/>
<gene>
    <name evidence="2" type="ORF">CVU76_03370</name>
</gene>
<organism evidence="2 3">
    <name type="scientific">Candidatus Dojkabacteria bacterium HGW-Dojkabacteria-1</name>
    <dbReference type="NCBI Taxonomy" id="2013761"/>
    <lineage>
        <taxon>Bacteria</taxon>
        <taxon>Candidatus Dojkabacteria</taxon>
    </lineage>
</organism>
<evidence type="ECO:0000313" key="2">
    <source>
        <dbReference type="EMBL" id="PKN03037.1"/>
    </source>
</evidence>
<evidence type="ECO:0000256" key="1">
    <source>
        <dbReference type="SAM" id="Phobius"/>
    </source>
</evidence>
<reference evidence="2 3" key="1">
    <citation type="journal article" date="2017" name="ISME J.">
        <title>Potential for microbial H2 and metal transformations associated with novel bacteria and archaea in deep terrestrial subsurface sediments.</title>
        <authorList>
            <person name="Hernsdorf A.W."/>
            <person name="Amano Y."/>
            <person name="Miyakawa K."/>
            <person name="Ise K."/>
            <person name="Suzuki Y."/>
            <person name="Anantharaman K."/>
            <person name="Probst A."/>
            <person name="Burstein D."/>
            <person name="Thomas B.C."/>
            <person name="Banfield J.F."/>
        </authorList>
    </citation>
    <scope>NUCLEOTIDE SEQUENCE [LARGE SCALE GENOMIC DNA]</scope>
    <source>
        <strain evidence="2">HGW-Dojkabacteria-1</strain>
    </source>
</reference>
<evidence type="ECO:0000313" key="3">
    <source>
        <dbReference type="Proteomes" id="UP000233417"/>
    </source>
</evidence>
<feature type="transmembrane region" description="Helical" evidence="1">
    <location>
        <begin position="7"/>
        <end position="27"/>
    </location>
</feature>
<name>A0A2N2F4D4_9BACT</name>
<dbReference type="AlphaFoldDB" id="A0A2N2F4D4"/>
<accession>A0A2N2F4D4</accession>
<dbReference type="Proteomes" id="UP000233417">
    <property type="component" value="Unassembled WGS sequence"/>
</dbReference>
<keyword evidence="1" id="KW-0812">Transmembrane</keyword>
<comment type="caution">
    <text evidence="2">The sequence shown here is derived from an EMBL/GenBank/DDBJ whole genome shotgun (WGS) entry which is preliminary data.</text>
</comment>